<dbReference type="EMBL" id="HBUE01154127">
    <property type="protein sequence ID" value="CAG6506854.1"/>
    <property type="molecule type" value="Transcribed_RNA"/>
</dbReference>
<accession>A0A8D8INX2</accession>
<dbReference type="AlphaFoldDB" id="A0A8D8INX2"/>
<sequence>MVRGAVTFHVHVAARLVQGRTPPNCAGTEGQPQSSHKPVRSARNAETRARAIRTHRQPANAAELPKLPKYFPGNALEQILRGDVYRTSLVYLFRLRKDRQRIATRPGGRRVRNRLDQRRSGAKSAQPYEETMCQDAAKINLAGQDRPVSGR</sequence>
<reference evidence="2" key="1">
    <citation type="submission" date="2021-05" db="EMBL/GenBank/DDBJ databases">
        <authorList>
            <person name="Alioto T."/>
            <person name="Alioto T."/>
            <person name="Gomez Garrido J."/>
        </authorList>
    </citation>
    <scope>NUCLEOTIDE SEQUENCE</scope>
</reference>
<name>A0A8D8INX2_CULPI</name>
<proteinExistence type="predicted"/>
<feature type="region of interest" description="Disordered" evidence="1">
    <location>
        <begin position="19"/>
        <end position="46"/>
    </location>
</feature>
<dbReference type="EMBL" id="HBUE01154128">
    <property type="protein sequence ID" value="CAG6506856.1"/>
    <property type="molecule type" value="Transcribed_RNA"/>
</dbReference>
<protein>
    <submittedName>
        <fullName evidence="2">(northern house mosquito) hypothetical protein</fullName>
    </submittedName>
</protein>
<organism evidence="2">
    <name type="scientific">Culex pipiens</name>
    <name type="common">House mosquito</name>
    <dbReference type="NCBI Taxonomy" id="7175"/>
    <lineage>
        <taxon>Eukaryota</taxon>
        <taxon>Metazoa</taxon>
        <taxon>Ecdysozoa</taxon>
        <taxon>Arthropoda</taxon>
        <taxon>Hexapoda</taxon>
        <taxon>Insecta</taxon>
        <taxon>Pterygota</taxon>
        <taxon>Neoptera</taxon>
        <taxon>Endopterygota</taxon>
        <taxon>Diptera</taxon>
        <taxon>Nematocera</taxon>
        <taxon>Culicoidea</taxon>
        <taxon>Culicidae</taxon>
        <taxon>Culicinae</taxon>
        <taxon>Culicini</taxon>
        <taxon>Culex</taxon>
        <taxon>Culex</taxon>
    </lineage>
</organism>
<dbReference type="EMBL" id="HBUE01259182">
    <property type="protein sequence ID" value="CAG6558178.1"/>
    <property type="molecule type" value="Transcribed_RNA"/>
</dbReference>
<dbReference type="EMBL" id="HBUE01259183">
    <property type="protein sequence ID" value="CAG6558180.1"/>
    <property type="molecule type" value="Transcribed_RNA"/>
</dbReference>
<evidence type="ECO:0000256" key="1">
    <source>
        <dbReference type="SAM" id="MobiDB-lite"/>
    </source>
</evidence>
<evidence type="ECO:0000313" key="2">
    <source>
        <dbReference type="EMBL" id="CAG6558180.1"/>
    </source>
</evidence>